<sequence length="147" mass="16744">MKTVCKKCGGTKCVKSGKVRNKQRYNCKLCGYNFVLDDEREKVGQEGKALAVLLYSAGKSSYGFIAKLFNVSRPAVLKWMRRIGKRLPEPSVDSEIKEVQIDEMWHFLNKKNEKYGSGEPWIVVQTKPFEGVLAIVLLKRLKNSTKN</sequence>
<dbReference type="InterPro" id="IPR051354">
    <property type="entry name" value="Transposase_27_IS1"/>
</dbReference>
<reference evidence="1" key="1">
    <citation type="submission" date="2014-09" db="EMBL/GenBank/DDBJ databases">
        <authorList>
            <person name="Probst J Alexander"/>
        </authorList>
    </citation>
    <scope>NUCLEOTIDE SEQUENCE</scope>
</reference>
<gene>
    <name evidence="1" type="ORF">MSIBF_A1530017</name>
</gene>
<dbReference type="AlphaFoldDB" id="A0A098E7U3"/>
<dbReference type="PANTHER" id="PTHR33293:SF1">
    <property type="entry name" value="INSERTION ELEMENT IS1 1 PROTEIN INSB-RELATED"/>
    <property type="match status" value="1"/>
</dbReference>
<protein>
    <recommendedName>
        <fullName evidence="2">Transposase</fullName>
    </recommendedName>
</protein>
<accession>A0A098E7U3</accession>
<evidence type="ECO:0000313" key="1">
    <source>
        <dbReference type="EMBL" id="CEG11586.1"/>
    </source>
</evidence>
<organism evidence="1">
    <name type="scientific">groundwater metagenome</name>
    <dbReference type="NCBI Taxonomy" id="717931"/>
    <lineage>
        <taxon>unclassified sequences</taxon>
        <taxon>metagenomes</taxon>
        <taxon>ecological metagenomes</taxon>
    </lineage>
</organism>
<proteinExistence type="predicted"/>
<dbReference type="PANTHER" id="PTHR33293">
    <property type="entry name" value="INSERTION ELEMENT IS1 1 PROTEIN INSB-RELATED"/>
    <property type="match status" value="1"/>
</dbReference>
<name>A0A098E7U3_9ZZZZ</name>
<dbReference type="EMBL" id="CCXY01000061">
    <property type="protein sequence ID" value="CEG11586.1"/>
    <property type="molecule type" value="Genomic_DNA"/>
</dbReference>
<evidence type="ECO:0008006" key="2">
    <source>
        <dbReference type="Google" id="ProtNLM"/>
    </source>
</evidence>